<feature type="binding site" evidence="2">
    <location>
        <position position="69"/>
    </location>
    <ligand>
        <name>S-adenosyl-L-methionine</name>
        <dbReference type="ChEBI" id="CHEBI:59789"/>
    </ligand>
</feature>
<dbReference type="PANTHER" id="PTHR42912:SF45">
    <property type="entry name" value="23S RRNA (GUANINE(745)-N(1))-METHYLTRANSFERASE"/>
    <property type="match status" value="1"/>
</dbReference>
<keyword evidence="6" id="KW-1185">Reference proteome</keyword>
<feature type="binding site" evidence="2">
    <location>
        <begin position="99"/>
        <end position="100"/>
    </location>
    <ligand>
        <name>S-adenosyl-L-methionine</name>
        <dbReference type="ChEBI" id="CHEBI:59789"/>
    </ligand>
</feature>
<dbReference type="EMBL" id="FWPT01000013">
    <property type="protein sequence ID" value="SMA50491.1"/>
    <property type="molecule type" value="Genomic_DNA"/>
</dbReference>
<evidence type="ECO:0000313" key="6">
    <source>
        <dbReference type="Proteomes" id="UP000196573"/>
    </source>
</evidence>
<dbReference type="GO" id="GO:0046872">
    <property type="term" value="F:metal ion binding"/>
    <property type="evidence" value="ECO:0007669"/>
    <property type="project" value="UniProtKB-KW"/>
</dbReference>
<dbReference type="EC" id="2.1.1.187" evidence="5"/>
<dbReference type="PANTHER" id="PTHR42912">
    <property type="entry name" value="METHYLTRANSFERASE"/>
    <property type="match status" value="1"/>
</dbReference>
<evidence type="ECO:0000259" key="4">
    <source>
        <dbReference type="Pfam" id="PF21302"/>
    </source>
</evidence>
<evidence type="ECO:0000259" key="3">
    <source>
        <dbReference type="Pfam" id="PF13649"/>
    </source>
</evidence>
<gene>
    <name evidence="5" type="primary">rlmA</name>
    <name evidence="5" type="ORF">EHSB41UT_04302</name>
</gene>
<keyword evidence="1" id="KW-0479">Metal-binding</keyword>
<name>A0A1X7AQ94_9GAMM</name>
<dbReference type="Proteomes" id="UP000196573">
    <property type="component" value="Unassembled WGS sequence"/>
</dbReference>
<dbReference type="InterPro" id="IPR048647">
    <property type="entry name" value="RlmA_N"/>
</dbReference>
<dbReference type="SUPFAM" id="SSF53335">
    <property type="entry name" value="S-adenosyl-L-methionine-dependent methyltransferases"/>
    <property type="match status" value="1"/>
</dbReference>
<organism evidence="5 6">
    <name type="scientific">Parendozoicomonas haliclonae</name>
    <dbReference type="NCBI Taxonomy" id="1960125"/>
    <lineage>
        <taxon>Bacteria</taxon>
        <taxon>Pseudomonadati</taxon>
        <taxon>Pseudomonadota</taxon>
        <taxon>Gammaproteobacteria</taxon>
        <taxon>Oceanospirillales</taxon>
        <taxon>Endozoicomonadaceae</taxon>
        <taxon>Parendozoicomonas</taxon>
    </lineage>
</organism>
<feature type="domain" description="Methyltransferase" evidence="3">
    <location>
        <begin position="92"/>
        <end position="180"/>
    </location>
</feature>
<dbReference type="GO" id="GO:0052911">
    <property type="term" value="F:23S rRNA (guanine(745)-N(1))-methyltransferase activity"/>
    <property type="evidence" value="ECO:0007669"/>
    <property type="project" value="UniProtKB-EC"/>
</dbReference>
<dbReference type="PIRSF" id="PIRSF018249">
    <property type="entry name" value="MyrA_prd"/>
    <property type="match status" value="1"/>
</dbReference>
<evidence type="ECO:0000256" key="1">
    <source>
        <dbReference type="PIRSR" id="PIRSR018249-1"/>
    </source>
</evidence>
<dbReference type="InterPro" id="IPR016718">
    <property type="entry name" value="rRNA_m1G-MeTrfase_A_prd"/>
</dbReference>
<protein>
    <submittedName>
        <fullName evidence="5">23S rRNA (Guanine(745)-N(1))-methyltransferase</fullName>
        <ecNumber evidence="5">2.1.1.187</ecNumber>
    </submittedName>
</protein>
<keyword evidence="1" id="KW-0862">Zinc</keyword>
<dbReference type="Gene3D" id="3.40.50.150">
    <property type="entry name" value="Vaccinia Virus protein VP39"/>
    <property type="match status" value="1"/>
</dbReference>
<dbReference type="Pfam" id="PF21302">
    <property type="entry name" value="Zn_ribbon_RlmA"/>
    <property type="match status" value="1"/>
</dbReference>
<evidence type="ECO:0000313" key="5">
    <source>
        <dbReference type="EMBL" id="SMA50491.1"/>
    </source>
</evidence>
<accession>A0A1X7AQ94</accession>
<dbReference type="OrthoDB" id="108476at2"/>
<reference evidence="5 6" key="1">
    <citation type="submission" date="2017-03" db="EMBL/GenBank/DDBJ databases">
        <authorList>
            <person name="Afonso C.L."/>
            <person name="Miller P.J."/>
            <person name="Scott M.A."/>
            <person name="Spackman E."/>
            <person name="Goraichik I."/>
            <person name="Dimitrov K.M."/>
            <person name="Suarez D.L."/>
            <person name="Swayne D.E."/>
        </authorList>
    </citation>
    <scope>NUCLEOTIDE SEQUENCE [LARGE SCALE GENOMIC DNA]</scope>
    <source>
        <strain evidence="5">SB41UT1</strain>
    </source>
</reference>
<feature type="binding site" evidence="2">
    <location>
        <position position="191"/>
    </location>
    <ligand>
        <name>S-adenosyl-L-methionine</name>
        <dbReference type="ChEBI" id="CHEBI:59789"/>
    </ligand>
</feature>
<dbReference type="Pfam" id="PF13649">
    <property type="entry name" value="Methyltransf_25"/>
    <property type="match status" value="1"/>
</dbReference>
<dbReference type="AlphaFoldDB" id="A0A1X7AQ94"/>
<evidence type="ECO:0000256" key="2">
    <source>
        <dbReference type="PIRSR" id="PIRSR018249-2"/>
    </source>
</evidence>
<dbReference type="CDD" id="cd02440">
    <property type="entry name" value="AdoMet_MTases"/>
    <property type="match status" value="1"/>
</dbReference>
<keyword evidence="5" id="KW-0808">Transferase</keyword>
<sequence length="288" mass="32119">MSSTLRCPVCRAELPAFSDGASCLNGHRFDRARQGYLNLLPVQKKRSANPGDNAEMVQARSRFLDSGLYNTPATALEAKAAECLTGNDQPHIVDAGCGEGYYTLRLAEQFPAADITGFDISRPAIQHCCRRTRKDQDKQLQWLVASVADIPLADSNTDLIISVFSRIDWREFGRILKPGGHVLVLGPGPDHLLELRQQIYDDVRPYPEDKLLSSLPADFTLSSQEPVTDTLALNSSQTIIDLLAMTPHYWHIKPAQREQLAQLENLICRLDMRLYTFIYQPASSAKGH</sequence>
<dbReference type="RefSeq" id="WP_087112933.1">
    <property type="nucleotide sequence ID" value="NZ_CBCSCN010000016.1"/>
</dbReference>
<proteinExistence type="predicted"/>
<feature type="binding site" evidence="1">
    <location>
        <position position="10"/>
    </location>
    <ligand>
        <name>Zn(2+)</name>
        <dbReference type="ChEBI" id="CHEBI:29105"/>
    </ligand>
</feature>
<dbReference type="InterPro" id="IPR050508">
    <property type="entry name" value="Methyltransf_Superfamily"/>
</dbReference>
<keyword evidence="2" id="KW-0949">S-adenosyl-L-methionine</keyword>
<feature type="binding site" evidence="1">
    <location>
        <position position="7"/>
    </location>
    <ligand>
        <name>Zn(2+)</name>
        <dbReference type="ChEBI" id="CHEBI:29105"/>
    </ligand>
</feature>
<feature type="domain" description="23S rRNA (guanine(745)-N(1))-methyltransferase N-terminal" evidence="4">
    <location>
        <begin position="6"/>
        <end position="47"/>
    </location>
</feature>
<feature type="binding site" evidence="1">
    <location>
        <position position="27"/>
    </location>
    <ligand>
        <name>Zn(2+)</name>
        <dbReference type="ChEBI" id="CHEBI:29105"/>
    </ligand>
</feature>
<dbReference type="InterPro" id="IPR041698">
    <property type="entry name" value="Methyltransf_25"/>
</dbReference>
<dbReference type="InterPro" id="IPR029063">
    <property type="entry name" value="SAM-dependent_MTases_sf"/>
</dbReference>
<keyword evidence="5" id="KW-0489">Methyltransferase</keyword>
<feature type="binding site" evidence="1">
    <location>
        <position position="23"/>
    </location>
    <ligand>
        <name>Zn(2+)</name>
        <dbReference type="ChEBI" id="CHEBI:29105"/>
    </ligand>
</feature>